<protein>
    <submittedName>
        <fullName evidence="1">Uncharacterized protein</fullName>
    </submittedName>
</protein>
<dbReference type="Proteomes" id="UP000249754">
    <property type="component" value="Unassembled WGS sequence"/>
</dbReference>
<reference evidence="1 2" key="1">
    <citation type="submission" date="2018-06" db="EMBL/GenBank/DDBJ databases">
        <title>Genomic Encyclopedia of Archaeal and Bacterial Type Strains, Phase II (KMG-II): from individual species to whole genera.</title>
        <authorList>
            <person name="Goeker M."/>
        </authorList>
    </citation>
    <scope>NUCLEOTIDE SEQUENCE [LARGE SCALE GENOMIC DNA]</scope>
    <source>
        <strain evidence="1 2">DSM 14825</strain>
    </source>
</reference>
<gene>
    <name evidence="1" type="ORF">LY11_03418</name>
</gene>
<dbReference type="AlphaFoldDB" id="A0A327SHC3"/>
<evidence type="ECO:0000313" key="1">
    <source>
        <dbReference type="EMBL" id="RAJ28098.1"/>
    </source>
</evidence>
<proteinExistence type="predicted"/>
<sequence length="71" mass="7941">MVGALFTLNSFIMKTYTLIFTIRIEVSSSLTLSKAVQELETETNYSIGSTENVTVLETEILESFISDTKQL</sequence>
<evidence type="ECO:0000313" key="2">
    <source>
        <dbReference type="Proteomes" id="UP000249754"/>
    </source>
</evidence>
<comment type="caution">
    <text evidence="1">The sequence shown here is derived from an EMBL/GenBank/DDBJ whole genome shotgun (WGS) entry which is preliminary data.</text>
</comment>
<dbReference type="EMBL" id="QLLR01000019">
    <property type="protein sequence ID" value="RAJ28098.1"/>
    <property type="molecule type" value="Genomic_DNA"/>
</dbReference>
<organism evidence="1 2">
    <name type="scientific">Pedobacter cryoconitis</name>
    <dbReference type="NCBI Taxonomy" id="188932"/>
    <lineage>
        <taxon>Bacteria</taxon>
        <taxon>Pseudomonadati</taxon>
        <taxon>Bacteroidota</taxon>
        <taxon>Sphingobacteriia</taxon>
        <taxon>Sphingobacteriales</taxon>
        <taxon>Sphingobacteriaceae</taxon>
        <taxon>Pedobacter</taxon>
    </lineage>
</organism>
<accession>A0A327SHC3</accession>
<name>A0A327SHC3_9SPHI</name>